<evidence type="ECO:0000256" key="2">
    <source>
        <dbReference type="ARBA" id="ARBA00023186"/>
    </source>
</evidence>
<dbReference type="PRINTS" id="PR00773">
    <property type="entry name" value="GRPEPROTEIN"/>
</dbReference>
<dbReference type="PANTHER" id="PTHR21237">
    <property type="entry name" value="GRPE PROTEIN"/>
    <property type="match status" value="1"/>
</dbReference>
<comment type="subcellular location">
    <subcellularLocation>
        <location evidence="3">Cytoplasm</location>
    </subcellularLocation>
</comment>
<dbReference type="Gene3D" id="2.30.22.10">
    <property type="entry name" value="Head domain of nucleotide exchange factor GrpE"/>
    <property type="match status" value="1"/>
</dbReference>
<dbReference type="CDD" id="cd00446">
    <property type="entry name" value="GrpE"/>
    <property type="match status" value="1"/>
</dbReference>
<evidence type="ECO:0000313" key="8">
    <source>
        <dbReference type="Proteomes" id="UP000823636"/>
    </source>
</evidence>
<reference evidence="7" key="2">
    <citation type="journal article" date="2021" name="PeerJ">
        <title>Extensive microbial diversity within the chicken gut microbiome revealed by metagenomics and culture.</title>
        <authorList>
            <person name="Gilroy R."/>
            <person name="Ravi A."/>
            <person name="Getino M."/>
            <person name="Pursley I."/>
            <person name="Horton D.L."/>
            <person name="Alikhan N.F."/>
            <person name="Baker D."/>
            <person name="Gharbi K."/>
            <person name="Hall N."/>
            <person name="Watson M."/>
            <person name="Adriaenssens E.M."/>
            <person name="Foster-Nyarko E."/>
            <person name="Jarju S."/>
            <person name="Secka A."/>
            <person name="Antonio M."/>
            <person name="Oren A."/>
            <person name="Chaudhuri R.R."/>
            <person name="La Ragione R."/>
            <person name="Hildebrand F."/>
            <person name="Pallen M.J."/>
        </authorList>
    </citation>
    <scope>NUCLEOTIDE SEQUENCE</scope>
    <source>
        <strain evidence="7">G3-4614</strain>
    </source>
</reference>
<evidence type="ECO:0000256" key="1">
    <source>
        <dbReference type="ARBA" id="ARBA00009054"/>
    </source>
</evidence>
<sequence length="179" mass="20062">MDSANDINEEVADTNGNEGETEISETDALVAEIAELKEKLEQAAKDKLLVMADFDNYRKRTLKEKADLIKSGGEECLKSLLPIIDDFERSIAAINNSSDVEALKEGVTHIYNKFNTYLNQHGIKPIKTENSDFNTEYHEAVTMFPVEDPDKKGKVIDCVQKGYTMNDKVIRFAKVVVGE</sequence>
<reference evidence="7" key="1">
    <citation type="submission" date="2020-10" db="EMBL/GenBank/DDBJ databases">
        <authorList>
            <person name="Gilroy R."/>
        </authorList>
    </citation>
    <scope>NUCLEOTIDE SEQUENCE</scope>
    <source>
        <strain evidence="7">G3-4614</strain>
    </source>
</reference>
<dbReference type="Gene3D" id="3.90.20.20">
    <property type="match status" value="1"/>
</dbReference>
<dbReference type="GO" id="GO:0006457">
    <property type="term" value="P:protein folding"/>
    <property type="evidence" value="ECO:0007669"/>
    <property type="project" value="InterPro"/>
</dbReference>
<feature type="coiled-coil region" evidence="5">
    <location>
        <begin position="26"/>
        <end position="53"/>
    </location>
</feature>
<dbReference type="GO" id="GO:0042803">
    <property type="term" value="F:protein homodimerization activity"/>
    <property type="evidence" value="ECO:0007669"/>
    <property type="project" value="InterPro"/>
</dbReference>
<comment type="similarity">
    <text evidence="1 3 4">Belongs to the GrpE family.</text>
</comment>
<organism evidence="7 8">
    <name type="scientific">Candidatus Caccoplasma merdipullorum</name>
    <dbReference type="NCBI Taxonomy" id="2840718"/>
    <lineage>
        <taxon>Bacteria</taxon>
        <taxon>Pseudomonadati</taxon>
        <taxon>Bacteroidota</taxon>
        <taxon>Bacteroidia</taxon>
        <taxon>Bacteroidales</taxon>
        <taxon>Bacteroidaceae</taxon>
        <taxon>Bacteroidaceae incertae sedis</taxon>
        <taxon>Candidatus Caccoplasma</taxon>
    </lineage>
</organism>
<evidence type="ECO:0000256" key="6">
    <source>
        <dbReference type="SAM" id="MobiDB-lite"/>
    </source>
</evidence>
<dbReference type="HAMAP" id="MF_01151">
    <property type="entry name" value="GrpE"/>
    <property type="match status" value="1"/>
</dbReference>
<comment type="function">
    <text evidence="3">Participates actively in the response to hyperosmotic and heat shock by preventing the aggregation of stress-denatured proteins, in association with DnaK and GrpE. It is the nucleotide exchange factor for DnaK and may function as a thermosensor. Unfolded proteins bind initially to DnaJ; upon interaction with the DnaJ-bound protein, DnaK hydrolyzes its bound ATP, resulting in the formation of a stable complex. GrpE releases ADP from DnaK; ATP binding to DnaK triggers the release of the substrate protein, thus completing the reaction cycle. Several rounds of ATP-dependent interactions between DnaJ, DnaK and GrpE are required for fully efficient folding.</text>
</comment>
<keyword evidence="5" id="KW-0175">Coiled coil</keyword>
<dbReference type="EMBL" id="JADIMW010000011">
    <property type="protein sequence ID" value="MBO8437510.1"/>
    <property type="molecule type" value="Genomic_DNA"/>
</dbReference>
<dbReference type="Proteomes" id="UP000823636">
    <property type="component" value="Unassembled WGS sequence"/>
</dbReference>
<dbReference type="InterPro" id="IPR000740">
    <property type="entry name" value="GrpE"/>
</dbReference>
<dbReference type="SUPFAM" id="SSF58014">
    <property type="entry name" value="Coiled-coil domain of nucleotide exchange factor GrpE"/>
    <property type="match status" value="1"/>
</dbReference>
<dbReference type="GO" id="GO:0051087">
    <property type="term" value="F:protein-folding chaperone binding"/>
    <property type="evidence" value="ECO:0007669"/>
    <property type="project" value="InterPro"/>
</dbReference>
<dbReference type="SUPFAM" id="SSF51064">
    <property type="entry name" value="Head domain of nucleotide exchange factor GrpE"/>
    <property type="match status" value="1"/>
</dbReference>
<keyword evidence="3" id="KW-0963">Cytoplasm</keyword>
<evidence type="ECO:0000256" key="5">
    <source>
        <dbReference type="SAM" id="Coils"/>
    </source>
</evidence>
<dbReference type="Pfam" id="PF01025">
    <property type="entry name" value="GrpE"/>
    <property type="match status" value="1"/>
</dbReference>
<dbReference type="InterPro" id="IPR009012">
    <property type="entry name" value="GrpE_head"/>
</dbReference>
<accession>A0A9D9H385</accession>
<gene>
    <name evidence="3" type="primary">grpE</name>
    <name evidence="7" type="ORF">IAC54_01245</name>
</gene>
<keyword evidence="3" id="KW-0346">Stress response</keyword>
<dbReference type="InterPro" id="IPR013805">
    <property type="entry name" value="GrpE_CC"/>
</dbReference>
<comment type="subunit">
    <text evidence="3">Homodimer.</text>
</comment>
<evidence type="ECO:0000256" key="4">
    <source>
        <dbReference type="RuleBase" id="RU004478"/>
    </source>
</evidence>
<protein>
    <recommendedName>
        <fullName evidence="3">Protein GrpE</fullName>
    </recommendedName>
    <alternativeName>
        <fullName evidence="3">HSP-70 cofactor</fullName>
    </alternativeName>
</protein>
<dbReference type="GO" id="GO:0005737">
    <property type="term" value="C:cytoplasm"/>
    <property type="evidence" value="ECO:0007669"/>
    <property type="project" value="UniProtKB-SubCell"/>
</dbReference>
<keyword evidence="2 3" id="KW-0143">Chaperone</keyword>
<feature type="region of interest" description="Disordered" evidence="6">
    <location>
        <begin position="1"/>
        <end position="23"/>
    </location>
</feature>
<dbReference type="GO" id="GO:0000774">
    <property type="term" value="F:adenyl-nucleotide exchange factor activity"/>
    <property type="evidence" value="ECO:0007669"/>
    <property type="project" value="InterPro"/>
</dbReference>
<evidence type="ECO:0000256" key="3">
    <source>
        <dbReference type="HAMAP-Rule" id="MF_01151"/>
    </source>
</evidence>
<evidence type="ECO:0000313" key="7">
    <source>
        <dbReference type="EMBL" id="MBO8437510.1"/>
    </source>
</evidence>
<dbReference type="AlphaFoldDB" id="A0A9D9H385"/>
<comment type="caution">
    <text evidence="7">The sequence shown here is derived from an EMBL/GenBank/DDBJ whole genome shotgun (WGS) entry which is preliminary data.</text>
</comment>
<dbReference type="GO" id="GO:0051082">
    <property type="term" value="F:unfolded protein binding"/>
    <property type="evidence" value="ECO:0007669"/>
    <property type="project" value="TreeGrafter"/>
</dbReference>
<dbReference type="PANTHER" id="PTHR21237:SF23">
    <property type="entry name" value="GRPE PROTEIN HOMOLOG, MITOCHONDRIAL"/>
    <property type="match status" value="1"/>
</dbReference>
<proteinExistence type="inferred from homology"/>
<name>A0A9D9H385_9BACT</name>